<dbReference type="InterPro" id="IPR011598">
    <property type="entry name" value="bHLH_dom"/>
</dbReference>
<gene>
    <name evidence="7" type="ORF">TCM_042996</name>
</gene>
<keyword evidence="8" id="KW-1185">Reference proteome</keyword>
<dbReference type="Gene3D" id="4.10.280.10">
    <property type="entry name" value="Helix-loop-helix DNA-binding domain"/>
    <property type="match status" value="1"/>
</dbReference>
<evidence type="ECO:0000259" key="6">
    <source>
        <dbReference type="PROSITE" id="PS50888"/>
    </source>
</evidence>
<dbReference type="InterPro" id="IPR036638">
    <property type="entry name" value="HLH_DNA-bd_sf"/>
</dbReference>
<evidence type="ECO:0000256" key="2">
    <source>
        <dbReference type="ARBA" id="ARBA00023015"/>
    </source>
</evidence>
<keyword evidence="7" id="KW-0238">DNA-binding</keyword>
<protein>
    <submittedName>
        <fullName evidence="7">Basic helix-loop-helix DNA-binding superfamily protein, putative</fullName>
    </submittedName>
</protein>
<keyword evidence="5" id="KW-0175">Coiled coil</keyword>
<reference evidence="7 8" key="1">
    <citation type="journal article" date="2013" name="Genome Biol.">
        <title>The genome sequence of the most widely cultivated cacao type and its use to identify candidate genes regulating pod color.</title>
        <authorList>
            <person name="Motamayor J.C."/>
            <person name="Mockaitis K."/>
            <person name="Schmutz J."/>
            <person name="Haiminen N."/>
            <person name="Iii D.L."/>
            <person name="Cornejo O."/>
            <person name="Findley S.D."/>
            <person name="Zheng P."/>
            <person name="Utro F."/>
            <person name="Royaert S."/>
            <person name="Saski C."/>
            <person name="Jenkins J."/>
            <person name="Podicheti R."/>
            <person name="Zhao M."/>
            <person name="Scheffler B.E."/>
            <person name="Stack J.C."/>
            <person name="Feltus F.A."/>
            <person name="Mustiga G.M."/>
            <person name="Amores F."/>
            <person name="Phillips W."/>
            <person name="Marelli J.P."/>
            <person name="May G.D."/>
            <person name="Shapiro H."/>
            <person name="Ma J."/>
            <person name="Bustamante C.D."/>
            <person name="Schnell R.J."/>
            <person name="Main D."/>
            <person name="Gilbert D."/>
            <person name="Parida L."/>
            <person name="Kuhn D.N."/>
        </authorList>
    </citation>
    <scope>NUCLEOTIDE SEQUENCE [LARGE SCALE GENOMIC DNA]</scope>
    <source>
        <strain evidence="8">cv. Matina 1-6</strain>
    </source>
</reference>
<proteinExistence type="predicted"/>
<dbReference type="InterPro" id="IPR015660">
    <property type="entry name" value="MASH1/Ascl1a-like"/>
</dbReference>
<comment type="subcellular location">
    <subcellularLocation>
        <location evidence="1">Nucleus</location>
    </subcellularLocation>
</comment>
<dbReference type="PANTHER" id="PTHR13935:SF118">
    <property type="entry name" value="BHLH DOMAIN-CONTAINING PROTEIN"/>
    <property type="match status" value="1"/>
</dbReference>
<evidence type="ECO:0000256" key="3">
    <source>
        <dbReference type="ARBA" id="ARBA00023163"/>
    </source>
</evidence>
<keyword evidence="4" id="KW-0539">Nucleus</keyword>
<dbReference type="PROSITE" id="PS50888">
    <property type="entry name" value="BHLH"/>
    <property type="match status" value="1"/>
</dbReference>
<sequence>MDRNSIERERRSNMSNLLSRLFRLLPPQPTKMSIPDMVQLATIYAKQLQRQLEELKKRKMQLEGESKAVCRVTSETICPVLDIIDSNSTMTVNLITGSNVEFTPSEIISVIEEEGAAVIGVTYNNAGGTMNILSIHCKAICSRIGIESSRLGERLKTLIEECM</sequence>
<dbReference type="AlphaFoldDB" id="A0A061FM50"/>
<dbReference type="OrthoDB" id="1870484at2759"/>
<dbReference type="InParanoid" id="A0A061FM50"/>
<evidence type="ECO:0000256" key="4">
    <source>
        <dbReference type="ARBA" id="ARBA00023242"/>
    </source>
</evidence>
<dbReference type="HOGENOM" id="CLU_083174_1_1_1"/>
<keyword evidence="3" id="KW-0804">Transcription</keyword>
<dbReference type="FunCoup" id="A0A061FM50">
    <property type="interactions" value="69"/>
</dbReference>
<evidence type="ECO:0000256" key="1">
    <source>
        <dbReference type="ARBA" id="ARBA00004123"/>
    </source>
</evidence>
<dbReference type="PANTHER" id="PTHR13935">
    <property type="entry name" value="ACHAETE-SCUTE TRANSCRIPTION FACTOR-RELATED"/>
    <property type="match status" value="1"/>
</dbReference>
<dbReference type="Gramene" id="Tc10v2_t005010.1">
    <property type="protein sequence ID" value="Tc10v2_p005010.1"/>
    <property type="gene ID" value="Tc10v2_g005010"/>
</dbReference>
<feature type="domain" description="BHLH" evidence="6">
    <location>
        <begin position="1"/>
        <end position="48"/>
    </location>
</feature>
<dbReference type="EMBL" id="CM001888">
    <property type="protein sequence ID" value="EOY18400.1"/>
    <property type="molecule type" value="Genomic_DNA"/>
</dbReference>
<evidence type="ECO:0000313" key="8">
    <source>
        <dbReference type="Proteomes" id="UP000026915"/>
    </source>
</evidence>
<dbReference type="SMART" id="SM00353">
    <property type="entry name" value="HLH"/>
    <property type="match status" value="1"/>
</dbReference>
<dbReference type="OMA" id="GESKAVC"/>
<dbReference type="GO" id="GO:0046983">
    <property type="term" value="F:protein dimerization activity"/>
    <property type="evidence" value="ECO:0007669"/>
    <property type="project" value="InterPro"/>
</dbReference>
<dbReference type="GO" id="GO:0000981">
    <property type="term" value="F:DNA-binding transcription factor activity, RNA polymerase II-specific"/>
    <property type="evidence" value="ECO:0000318"/>
    <property type="project" value="GO_Central"/>
</dbReference>
<name>A0A061FM50_THECC</name>
<dbReference type="Gramene" id="EOY18400">
    <property type="protein sequence ID" value="EOY18400"/>
    <property type="gene ID" value="TCM_042996"/>
</dbReference>
<feature type="coiled-coil region" evidence="5">
    <location>
        <begin position="38"/>
        <end position="65"/>
    </location>
</feature>
<accession>A0A061FM50</accession>
<evidence type="ECO:0000256" key="5">
    <source>
        <dbReference type="SAM" id="Coils"/>
    </source>
</evidence>
<evidence type="ECO:0000313" key="7">
    <source>
        <dbReference type="EMBL" id="EOY18400.1"/>
    </source>
</evidence>
<dbReference type="Proteomes" id="UP000026915">
    <property type="component" value="Chromosome 10"/>
</dbReference>
<dbReference type="GO" id="GO:0090575">
    <property type="term" value="C:RNA polymerase II transcription regulator complex"/>
    <property type="evidence" value="ECO:0000318"/>
    <property type="project" value="GO_Central"/>
</dbReference>
<dbReference type="KEGG" id="tcc:18586270"/>
<keyword evidence="2" id="KW-0805">Transcription regulation</keyword>
<dbReference type="SUPFAM" id="SSF47459">
    <property type="entry name" value="HLH, helix-loop-helix DNA-binding domain"/>
    <property type="match status" value="1"/>
</dbReference>
<organism evidence="7 8">
    <name type="scientific">Theobroma cacao</name>
    <name type="common">Cacao</name>
    <name type="synonym">Cocoa</name>
    <dbReference type="NCBI Taxonomy" id="3641"/>
    <lineage>
        <taxon>Eukaryota</taxon>
        <taxon>Viridiplantae</taxon>
        <taxon>Streptophyta</taxon>
        <taxon>Embryophyta</taxon>
        <taxon>Tracheophyta</taxon>
        <taxon>Spermatophyta</taxon>
        <taxon>Magnoliopsida</taxon>
        <taxon>eudicotyledons</taxon>
        <taxon>Gunneridae</taxon>
        <taxon>Pentapetalae</taxon>
        <taxon>rosids</taxon>
        <taxon>malvids</taxon>
        <taxon>Malvales</taxon>
        <taxon>Malvaceae</taxon>
        <taxon>Byttnerioideae</taxon>
        <taxon>Theobroma</taxon>
    </lineage>
</organism>
<dbReference type="STRING" id="3641.A0A061FM50"/>
<dbReference type="Pfam" id="PF00010">
    <property type="entry name" value="HLH"/>
    <property type="match status" value="1"/>
</dbReference>
<dbReference type="GO" id="GO:0000977">
    <property type="term" value="F:RNA polymerase II transcription regulatory region sequence-specific DNA binding"/>
    <property type="evidence" value="ECO:0000318"/>
    <property type="project" value="GO_Central"/>
</dbReference>
<dbReference type="GO" id="GO:0006357">
    <property type="term" value="P:regulation of transcription by RNA polymerase II"/>
    <property type="evidence" value="ECO:0000318"/>
    <property type="project" value="GO_Central"/>
</dbReference>